<protein>
    <submittedName>
        <fullName evidence="1">2850_t:CDS:1</fullName>
    </submittedName>
</protein>
<dbReference type="EMBL" id="CAJVPZ010101658">
    <property type="protein sequence ID" value="CAG8822143.1"/>
    <property type="molecule type" value="Genomic_DNA"/>
</dbReference>
<proteinExistence type="predicted"/>
<organism evidence="1 2">
    <name type="scientific">Racocetra fulgida</name>
    <dbReference type="NCBI Taxonomy" id="60492"/>
    <lineage>
        <taxon>Eukaryota</taxon>
        <taxon>Fungi</taxon>
        <taxon>Fungi incertae sedis</taxon>
        <taxon>Mucoromycota</taxon>
        <taxon>Glomeromycotina</taxon>
        <taxon>Glomeromycetes</taxon>
        <taxon>Diversisporales</taxon>
        <taxon>Gigasporaceae</taxon>
        <taxon>Racocetra</taxon>
    </lineage>
</organism>
<dbReference type="Proteomes" id="UP000789396">
    <property type="component" value="Unassembled WGS sequence"/>
</dbReference>
<evidence type="ECO:0000313" key="1">
    <source>
        <dbReference type="EMBL" id="CAG8822143.1"/>
    </source>
</evidence>
<evidence type="ECO:0000313" key="2">
    <source>
        <dbReference type="Proteomes" id="UP000789396"/>
    </source>
</evidence>
<comment type="caution">
    <text evidence="1">The sequence shown here is derived from an EMBL/GenBank/DDBJ whole genome shotgun (WGS) entry which is preliminary data.</text>
</comment>
<gene>
    <name evidence="1" type="ORF">RFULGI_LOCUS19741</name>
</gene>
<feature type="non-terminal residue" evidence="1">
    <location>
        <position position="52"/>
    </location>
</feature>
<sequence length="52" mass="6299">VIKSSRSFYENIRILDSLSWIPYNEKYWNIEGVFEIVNKKYEVVAIKLLYNL</sequence>
<feature type="non-terminal residue" evidence="1">
    <location>
        <position position="1"/>
    </location>
</feature>
<accession>A0A9N9KD60</accession>
<name>A0A9N9KD60_9GLOM</name>
<reference evidence="1" key="1">
    <citation type="submission" date="2021-06" db="EMBL/GenBank/DDBJ databases">
        <authorList>
            <person name="Kallberg Y."/>
            <person name="Tangrot J."/>
            <person name="Rosling A."/>
        </authorList>
    </citation>
    <scope>NUCLEOTIDE SEQUENCE</scope>
    <source>
        <strain evidence="1">IN212</strain>
    </source>
</reference>
<keyword evidence="2" id="KW-1185">Reference proteome</keyword>
<dbReference type="AlphaFoldDB" id="A0A9N9KD60"/>